<evidence type="ECO:0000259" key="6">
    <source>
        <dbReference type="Pfam" id="PF09972"/>
    </source>
</evidence>
<dbReference type="Pfam" id="PF09972">
    <property type="entry name" value="DUF2207"/>
    <property type="match status" value="1"/>
</dbReference>
<name>A0A7R8WSB1_9CRUS</name>
<evidence type="ECO:0000256" key="5">
    <source>
        <dbReference type="ARBA" id="ARBA00023136"/>
    </source>
</evidence>
<keyword evidence="5" id="KW-0472">Membrane</keyword>
<dbReference type="PANTHER" id="PTHR34478">
    <property type="entry name" value="PROTEIN LEMA"/>
    <property type="match status" value="1"/>
</dbReference>
<dbReference type="Pfam" id="PF04011">
    <property type="entry name" value="LemA"/>
    <property type="match status" value="1"/>
</dbReference>
<evidence type="ECO:0000256" key="1">
    <source>
        <dbReference type="ARBA" id="ARBA00004167"/>
    </source>
</evidence>
<keyword evidence="4" id="KW-1133">Transmembrane helix</keyword>
<evidence type="ECO:0000256" key="2">
    <source>
        <dbReference type="ARBA" id="ARBA00008854"/>
    </source>
</evidence>
<reference evidence="7" key="1">
    <citation type="submission" date="2020-11" db="EMBL/GenBank/DDBJ databases">
        <authorList>
            <person name="Tran Van P."/>
        </authorList>
    </citation>
    <scope>NUCLEOTIDE SEQUENCE</scope>
</reference>
<dbReference type="AlphaFoldDB" id="A0A7R8WSB1"/>
<dbReference type="InterPro" id="IPR023353">
    <property type="entry name" value="LemA-like_dom_sf"/>
</dbReference>
<protein>
    <recommendedName>
        <fullName evidence="6">DUF2207 domain-containing protein</fullName>
    </recommendedName>
</protein>
<organism evidence="7">
    <name type="scientific">Cyprideis torosa</name>
    <dbReference type="NCBI Taxonomy" id="163714"/>
    <lineage>
        <taxon>Eukaryota</taxon>
        <taxon>Metazoa</taxon>
        <taxon>Ecdysozoa</taxon>
        <taxon>Arthropoda</taxon>
        <taxon>Crustacea</taxon>
        <taxon>Oligostraca</taxon>
        <taxon>Ostracoda</taxon>
        <taxon>Podocopa</taxon>
        <taxon>Podocopida</taxon>
        <taxon>Cytherocopina</taxon>
        <taxon>Cytheroidea</taxon>
        <taxon>Cytherideidae</taxon>
        <taxon>Cyprideis</taxon>
    </lineage>
</organism>
<feature type="non-terminal residue" evidence="7">
    <location>
        <position position="1"/>
    </location>
</feature>
<dbReference type="OrthoDB" id="5872539at2759"/>
<feature type="domain" description="DUF2207" evidence="6">
    <location>
        <begin position="197"/>
        <end position="320"/>
    </location>
</feature>
<accession>A0A7R8WSB1</accession>
<comment type="subcellular location">
    <subcellularLocation>
        <location evidence="1">Membrane</location>
        <topology evidence="1">Single-pass membrane protein</topology>
    </subcellularLocation>
</comment>
<comment type="similarity">
    <text evidence="2">Belongs to the LemA family.</text>
</comment>
<dbReference type="GO" id="GO:0016020">
    <property type="term" value="C:membrane"/>
    <property type="evidence" value="ECO:0007669"/>
    <property type="project" value="UniProtKB-SubCell"/>
</dbReference>
<dbReference type="SUPFAM" id="SSF140478">
    <property type="entry name" value="LemA-like"/>
    <property type="match status" value="1"/>
</dbReference>
<gene>
    <name evidence="7" type="ORF">CTOB1V02_LOCUS14727</name>
</gene>
<dbReference type="InterPro" id="IPR007156">
    <property type="entry name" value="MamQ_LemA"/>
</dbReference>
<sequence>MIRPIIALPLTIAGVFFGIVLLILFYFISIYNKLVRLKTLVGESWSGIDVQLKKRYDLIPNLVETVKGYASHEKETFESVTMARVAAQSANGVKEQEQAEKNLNQALVNLMAVAERYPELKANTNFMQLQHQLTEIEEDIEKSRRYYNGTVREQNILIDSFPSNIVANMFNFTKSSFFELENTAERQAPKEHYEELITNYEVDIEVLKSGKIRVTEDIEVNALGMEIQRGIVRELPLYRKDEHHSAIKVEYDILSVEHNGAESNYLENREGKYLVIKIGSPDVFIEDGLHQYRIVYEVDKQIGSFEAYDEIYWNAIDTDCQALVEDSLVLFQTSRALEEDEGLTVA</sequence>
<dbReference type="EMBL" id="OB682985">
    <property type="protein sequence ID" value="CAD7236912.1"/>
    <property type="molecule type" value="Genomic_DNA"/>
</dbReference>
<dbReference type="InterPro" id="IPR018702">
    <property type="entry name" value="DUF2207"/>
</dbReference>
<proteinExistence type="inferred from homology"/>
<evidence type="ECO:0000256" key="3">
    <source>
        <dbReference type="ARBA" id="ARBA00022692"/>
    </source>
</evidence>
<dbReference type="Gene3D" id="1.20.1440.20">
    <property type="entry name" value="LemA-like domain"/>
    <property type="match status" value="1"/>
</dbReference>
<dbReference type="PANTHER" id="PTHR34478:SF1">
    <property type="entry name" value="PROTEIN LEMA"/>
    <property type="match status" value="1"/>
</dbReference>
<evidence type="ECO:0000256" key="4">
    <source>
        <dbReference type="ARBA" id="ARBA00022989"/>
    </source>
</evidence>
<keyword evidence="3" id="KW-0812">Transmembrane</keyword>
<evidence type="ECO:0000313" key="7">
    <source>
        <dbReference type="EMBL" id="CAD7236912.1"/>
    </source>
</evidence>